<dbReference type="Gene3D" id="3.40.630.10">
    <property type="entry name" value="Zn peptidases"/>
    <property type="match status" value="1"/>
</dbReference>
<dbReference type="InterPro" id="IPR036264">
    <property type="entry name" value="Bact_exopeptidase_dim_dom"/>
</dbReference>
<dbReference type="Gene3D" id="3.30.70.360">
    <property type="match status" value="1"/>
</dbReference>
<dbReference type="Pfam" id="PF01546">
    <property type="entry name" value="Peptidase_M20"/>
    <property type="match status" value="1"/>
</dbReference>
<dbReference type="RefSeq" id="WP_309956388.1">
    <property type="nucleotide sequence ID" value="NZ_JAVDUJ010000001.1"/>
</dbReference>
<evidence type="ECO:0000259" key="1">
    <source>
        <dbReference type="Pfam" id="PF07687"/>
    </source>
</evidence>
<dbReference type="PANTHER" id="PTHR11014:SF63">
    <property type="entry name" value="METALLOPEPTIDASE, PUTATIVE (AFU_ORTHOLOGUE AFUA_6G09600)-RELATED"/>
    <property type="match status" value="1"/>
</dbReference>
<dbReference type="PANTHER" id="PTHR11014">
    <property type="entry name" value="PEPTIDASE M20 FAMILY MEMBER"/>
    <property type="match status" value="1"/>
</dbReference>
<dbReference type="EMBL" id="JAVDUJ010000001">
    <property type="protein sequence ID" value="MDR6939595.1"/>
    <property type="molecule type" value="Genomic_DNA"/>
</dbReference>
<proteinExistence type="predicted"/>
<keyword evidence="2" id="KW-0378">Hydrolase</keyword>
<dbReference type="NCBIfam" id="TIGR01891">
    <property type="entry name" value="amidohydrolases"/>
    <property type="match status" value="1"/>
</dbReference>
<accession>A0ABU1T2I8</accession>
<feature type="domain" description="Peptidase M20 dimerisation" evidence="1">
    <location>
        <begin position="192"/>
        <end position="289"/>
    </location>
</feature>
<gene>
    <name evidence="2" type="ORF">J2S36_001138</name>
</gene>
<dbReference type="InterPro" id="IPR002933">
    <property type="entry name" value="Peptidase_M20"/>
</dbReference>
<dbReference type="EC" id="3.5.1.32" evidence="2"/>
<dbReference type="Proteomes" id="UP001266099">
    <property type="component" value="Unassembled WGS sequence"/>
</dbReference>
<dbReference type="SUPFAM" id="SSF53187">
    <property type="entry name" value="Zn-dependent exopeptidases"/>
    <property type="match status" value="1"/>
</dbReference>
<dbReference type="Pfam" id="PF07687">
    <property type="entry name" value="M20_dimer"/>
    <property type="match status" value="1"/>
</dbReference>
<keyword evidence="3" id="KW-1185">Reference proteome</keyword>
<reference evidence="2 3" key="1">
    <citation type="submission" date="2023-07" db="EMBL/GenBank/DDBJ databases">
        <title>Sequencing the genomes of 1000 actinobacteria strains.</title>
        <authorList>
            <person name="Klenk H.-P."/>
        </authorList>
    </citation>
    <scope>NUCLEOTIDE SEQUENCE [LARGE SCALE GENOMIC DNA]</scope>
    <source>
        <strain evidence="2 3">DSM 15539</strain>
    </source>
</reference>
<dbReference type="InterPro" id="IPR017439">
    <property type="entry name" value="Amidohydrolase"/>
</dbReference>
<organism evidence="2 3">
    <name type="scientific">Arcanobacterium hippocoleae</name>
    <dbReference type="NCBI Taxonomy" id="149017"/>
    <lineage>
        <taxon>Bacteria</taxon>
        <taxon>Bacillati</taxon>
        <taxon>Actinomycetota</taxon>
        <taxon>Actinomycetes</taxon>
        <taxon>Actinomycetales</taxon>
        <taxon>Actinomycetaceae</taxon>
        <taxon>Arcanobacterium</taxon>
    </lineage>
</organism>
<comment type="caution">
    <text evidence="2">The sequence shown here is derived from an EMBL/GenBank/DDBJ whole genome shotgun (WGS) entry which is preliminary data.</text>
</comment>
<protein>
    <submittedName>
        <fullName evidence="2">Hippurate hydrolase</fullName>
        <ecNumber evidence="2">3.5.1.32</ecNumber>
    </submittedName>
</protein>
<evidence type="ECO:0000313" key="2">
    <source>
        <dbReference type="EMBL" id="MDR6939595.1"/>
    </source>
</evidence>
<dbReference type="InterPro" id="IPR011650">
    <property type="entry name" value="Peptidase_M20_dimer"/>
</dbReference>
<dbReference type="GO" id="GO:0047980">
    <property type="term" value="F:hippurate hydrolase activity"/>
    <property type="evidence" value="ECO:0007669"/>
    <property type="project" value="UniProtKB-EC"/>
</dbReference>
<dbReference type="SUPFAM" id="SSF55031">
    <property type="entry name" value="Bacterial exopeptidase dimerisation domain"/>
    <property type="match status" value="1"/>
</dbReference>
<dbReference type="PIRSF" id="PIRSF005962">
    <property type="entry name" value="Pept_M20D_amidohydro"/>
    <property type="match status" value="1"/>
</dbReference>
<name>A0ABU1T2I8_9ACTO</name>
<sequence length="402" mass="42648">MSTIYEALEKYTSWQEDLYVHFHQHPELSMLEVETAAKITEILDSLGYTTHQIGGGVVGVLENGTGPKVLFRADIDALAVKETTGLPYASTAKAPNAAGELVPAMHACGHDMHITAALGTARALAEHRDEWAGTYIALFQPGEETAQGAKSMVADGLTEKIPTPDYCFSQHVLTTPESGKVGTTDGPFLSTAASLRVKVFGKGTHGSMPHLGIDAVTLAAAIVTRLQTIVAREVSPFDFGVVSVGKISAGAAANVIPGEAELLLNVRAYSAEVREQLISAIKRIVTAECAASGSPQEPEIDVYDEFPLTYNDPELNQKLTAHLRAVMGEENVVALKAQTASEDFSTIPDAFGCPYIYWGFGGFTAEQEKFPNHNPGFGPALQPSLATGTKAATAAAMLFLGK</sequence>
<evidence type="ECO:0000313" key="3">
    <source>
        <dbReference type="Proteomes" id="UP001266099"/>
    </source>
</evidence>